<feature type="transmembrane region" description="Helical" evidence="1">
    <location>
        <begin position="211"/>
        <end position="237"/>
    </location>
</feature>
<dbReference type="EMBL" id="MLJW01000032">
    <property type="protein sequence ID" value="OIR08375.1"/>
    <property type="molecule type" value="Genomic_DNA"/>
</dbReference>
<evidence type="ECO:0000256" key="1">
    <source>
        <dbReference type="SAM" id="Phobius"/>
    </source>
</evidence>
<reference evidence="2" key="1">
    <citation type="submission" date="2016-10" db="EMBL/GenBank/DDBJ databases">
        <title>Sequence of Gallionella enrichment culture.</title>
        <authorList>
            <person name="Poehlein A."/>
            <person name="Muehling M."/>
            <person name="Daniel R."/>
        </authorList>
    </citation>
    <scope>NUCLEOTIDE SEQUENCE</scope>
</reference>
<feature type="transmembrane region" description="Helical" evidence="1">
    <location>
        <begin position="243"/>
        <end position="267"/>
    </location>
</feature>
<keyword evidence="1" id="KW-0812">Transmembrane</keyword>
<gene>
    <name evidence="2" type="ORF">GALL_95430</name>
</gene>
<evidence type="ECO:0000313" key="2">
    <source>
        <dbReference type="EMBL" id="OIR08375.1"/>
    </source>
</evidence>
<feature type="transmembrane region" description="Helical" evidence="1">
    <location>
        <begin position="177"/>
        <end position="199"/>
    </location>
</feature>
<dbReference type="InterPro" id="IPR025367">
    <property type="entry name" value="DUF4271"/>
</dbReference>
<comment type="caution">
    <text evidence="2">The sequence shown here is derived from an EMBL/GenBank/DDBJ whole genome shotgun (WGS) entry which is preliminary data.</text>
</comment>
<protein>
    <recommendedName>
        <fullName evidence="3">DUF4271 domain-containing protein</fullName>
    </recommendedName>
</protein>
<dbReference type="Pfam" id="PF14093">
    <property type="entry name" value="DUF4271"/>
    <property type="match status" value="1"/>
</dbReference>
<feature type="transmembrane region" description="Helical" evidence="1">
    <location>
        <begin position="279"/>
        <end position="297"/>
    </location>
</feature>
<sequence length="343" mass="39279">MDSASQKNTEKIITKPQNIKINPVDETLQNKNRLVPAAKDSGKKKLQPVLSDTNKNVAIKIDSLKIDSLRLDSIKQDSLKKIALLKADTAHINDTSTYRSIMAIPYLPFDKPPMFMINKIREPQTKDELFYLLTGLIFFTAFIKLIFPKYFQNLLLLSFQTSFRQRQTREQLTQDNLASLLMNTLFFMSGGIFISLVANAAGYSEISFWKLLLPSSLVLAVIYSVKYLFLVFFGWIFNVRPAVKTYIFIVFMVNKIIGIVLIPFLLILSFSTIQIAQPAMILSLILIGILLIYRYLISLVTIRHELKVNAIHFFLYLCAVEILPLLLIYKVLFKYIGSFINPD</sequence>
<keyword evidence="1" id="KW-0472">Membrane</keyword>
<name>A0A1J5SIY9_9ZZZZ</name>
<keyword evidence="1" id="KW-1133">Transmembrane helix</keyword>
<feature type="transmembrane region" description="Helical" evidence="1">
    <location>
        <begin position="309"/>
        <end position="329"/>
    </location>
</feature>
<dbReference type="AlphaFoldDB" id="A0A1J5SIY9"/>
<organism evidence="2">
    <name type="scientific">mine drainage metagenome</name>
    <dbReference type="NCBI Taxonomy" id="410659"/>
    <lineage>
        <taxon>unclassified sequences</taxon>
        <taxon>metagenomes</taxon>
        <taxon>ecological metagenomes</taxon>
    </lineage>
</organism>
<proteinExistence type="predicted"/>
<evidence type="ECO:0008006" key="3">
    <source>
        <dbReference type="Google" id="ProtNLM"/>
    </source>
</evidence>
<accession>A0A1J5SIY9</accession>